<sequence length="531" mass="58964">MSSVRTRSPCWYRCCMSSSSLPPELQREIFEIAVWLNHADAAVKLNLSLVASHVHVWVDQVFYQLVSIWDDASADKFIKLVVKSKPADFFAVVVKTLIMFGVRASSHATARILRMCSGIQSLFLWTPDIPGPHITSSVRQFPLQRLALTFRNVVSILTGPTPPTWLASVTHLRTTITSVDQISDLNHLHRLPCLTHVALAGLTVGPLHIETVCSSCPNLRVLVLLLRPTARLPVLAAAMLESYPSDPRVIISPGRFKDWEYAHFGLPDMWTHAEDFLANRKTLVAYHVHSWVDRVFYEVVAIWSDTSGDKFLKLIDSKPPGFFGTVVKTLFLADLRASSYARILSACTGVQSLAWWIYKDIPALALPLLGQLPLRRLSLGFQNVIDIIAAPIPPAWLTSLTHLDLSFMSDIEASDLEKLHRLPHLTHTALFAMRPSSAHAKIAFASCPDLQLLVIFGNDVPAAITESSPDNSRVVVAPFPPNPIKDWEAAHFGLPDMWSRAEGVLAERKRQAALQHSDICHGGKNDSGEQM</sequence>
<name>A0A8H6XAL5_9AGAR</name>
<dbReference type="InterPro" id="IPR032675">
    <property type="entry name" value="LRR_dom_sf"/>
</dbReference>
<dbReference type="EMBL" id="JACAZH010000033">
    <property type="protein sequence ID" value="KAF7337728.1"/>
    <property type="molecule type" value="Genomic_DNA"/>
</dbReference>
<keyword evidence="2" id="KW-1185">Reference proteome</keyword>
<evidence type="ECO:0000313" key="2">
    <source>
        <dbReference type="Proteomes" id="UP000623467"/>
    </source>
</evidence>
<reference evidence="1" key="1">
    <citation type="submission" date="2020-05" db="EMBL/GenBank/DDBJ databases">
        <title>Mycena genomes resolve the evolution of fungal bioluminescence.</title>
        <authorList>
            <person name="Tsai I.J."/>
        </authorList>
    </citation>
    <scope>NUCLEOTIDE SEQUENCE</scope>
    <source>
        <strain evidence="1">160909Yilan</strain>
    </source>
</reference>
<evidence type="ECO:0008006" key="3">
    <source>
        <dbReference type="Google" id="ProtNLM"/>
    </source>
</evidence>
<comment type="caution">
    <text evidence="1">The sequence shown here is derived from an EMBL/GenBank/DDBJ whole genome shotgun (WGS) entry which is preliminary data.</text>
</comment>
<dbReference type="AlphaFoldDB" id="A0A8H6XAL5"/>
<organism evidence="1 2">
    <name type="scientific">Mycena sanguinolenta</name>
    <dbReference type="NCBI Taxonomy" id="230812"/>
    <lineage>
        <taxon>Eukaryota</taxon>
        <taxon>Fungi</taxon>
        <taxon>Dikarya</taxon>
        <taxon>Basidiomycota</taxon>
        <taxon>Agaricomycotina</taxon>
        <taxon>Agaricomycetes</taxon>
        <taxon>Agaricomycetidae</taxon>
        <taxon>Agaricales</taxon>
        <taxon>Marasmiineae</taxon>
        <taxon>Mycenaceae</taxon>
        <taxon>Mycena</taxon>
    </lineage>
</organism>
<accession>A0A8H6XAL5</accession>
<dbReference type="Proteomes" id="UP000623467">
    <property type="component" value="Unassembled WGS sequence"/>
</dbReference>
<dbReference type="OrthoDB" id="3145912at2759"/>
<proteinExistence type="predicted"/>
<evidence type="ECO:0000313" key="1">
    <source>
        <dbReference type="EMBL" id="KAF7337728.1"/>
    </source>
</evidence>
<protein>
    <recommendedName>
        <fullName evidence="3">F-box domain-containing protein</fullName>
    </recommendedName>
</protein>
<dbReference type="SUPFAM" id="SSF52058">
    <property type="entry name" value="L domain-like"/>
    <property type="match status" value="1"/>
</dbReference>
<dbReference type="Gene3D" id="3.80.10.10">
    <property type="entry name" value="Ribonuclease Inhibitor"/>
    <property type="match status" value="1"/>
</dbReference>
<gene>
    <name evidence="1" type="ORF">MSAN_02246400</name>
</gene>